<dbReference type="SUPFAM" id="SSF49265">
    <property type="entry name" value="Fibronectin type III"/>
    <property type="match status" value="1"/>
</dbReference>
<comment type="caution">
    <text evidence="3">The sequence shown here is derived from an EMBL/GenBank/DDBJ whole genome shotgun (WGS) entry which is preliminary data.</text>
</comment>
<dbReference type="Proteomes" id="UP000290932">
    <property type="component" value="Unassembled WGS sequence"/>
</dbReference>
<feature type="region of interest" description="Disordered" evidence="1">
    <location>
        <begin position="62"/>
        <end position="93"/>
    </location>
</feature>
<organism evidence="3 4">
    <name type="scientific">Methanoculleus taiwanensis</name>
    <dbReference type="NCBI Taxonomy" id="1550565"/>
    <lineage>
        <taxon>Archaea</taxon>
        <taxon>Methanobacteriati</taxon>
        <taxon>Methanobacteriota</taxon>
        <taxon>Stenosarchaea group</taxon>
        <taxon>Methanomicrobia</taxon>
        <taxon>Methanomicrobiales</taxon>
        <taxon>Methanomicrobiaceae</taxon>
        <taxon>Methanoculleus</taxon>
    </lineage>
</organism>
<dbReference type="Gene3D" id="2.60.40.10">
    <property type="entry name" value="Immunoglobulins"/>
    <property type="match status" value="2"/>
</dbReference>
<dbReference type="EMBL" id="LHQS01000002">
    <property type="protein sequence ID" value="RXE56156.1"/>
    <property type="molecule type" value="Genomic_DNA"/>
</dbReference>
<accession>A0A498H2H2</accession>
<dbReference type="InterPro" id="IPR036116">
    <property type="entry name" value="FN3_sf"/>
</dbReference>
<dbReference type="InterPro" id="IPR003961">
    <property type="entry name" value="FN3_dom"/>
</dbReference>
<feature type="compositionally biased region" description="Pro residues" evidence="1">
    <location>
        <begin position="82"/>
        <end position="92"/>
    </location>
</feature>
<reference evidence="3 4" key="1">
    <citation type="journal article" date="2015" name="Int. J. Syst. Evol. Microbiol.">
        <title>Methanoculleus taiwanensis sp. nov., a methanogen isolated from deep marine sediment at the deformation front area near Taiwan.</title>
        <authorList>
            <person name="Weng C.Y."/>
            <person name="Chen S.C."/>
            <person name="Lai M.C."/>
            <person name="Wu S.Y."/>
            <person name="Lin S."/>
            <person name="Yang T.F."/>
            <person name="Chen P.C."/>
        </authorList>
    </citation>
    <scope>NUCLEOTIDE SEQUENCE [LARGE SCALE GENOMIC DNA]</scope>
    <source>
        <strain evidence="3 4">CYW4</strain>
    </source>
</reference>
<sequence>MTIRNSDNRFQHLCAALLSAGLLLAAMTAPAAAAAISPGIAVPLLPEDAAGGDAAVQTGLRSLPREDTDEYSEPDETSITEPPFPPETPVPPSGAADVPADITLQWSAEETGQYPVRYMISLGRGSLPEEPVARDLEETEYDPQNLTPGVTYAWQVTATDGDMYAIPGEVWTFTVRGGDSPGPDAIIEPPQQPDAPFPANGATGVPVDTELAWHGGNFGQYPLLYTVTIGKAPTPGEEVVTEAPPAAYRPETLEAGTTYFWQVTATDGDMYYISGEVWTFTTAASDRA</sequence>
<keyword evidence="4" id="KW-1185">Reference proteome</keyword>
<gene>
    <name evidence="3" type="ORF">ABH15_08320</name>
</gene>
<dbReference type="InterPro" id="IPR013783">
    <property type="entry name" value="Ig-like_fold"/>
</dbReference>
<feature type="compositionally biased region" description="Acidic residues" evidence="1">
    <location>
        <begin position="67"/>
        <end position="78"/>
    </location>
</feature>
<protein>
    <recommendedName>
        <fullName evidence="2">Fibronectin type-III domain-containing protein</fullName>
    </recommendedName>
</protein>
<dbReference type="RefSeq" id="WP_128693901.1">
    <property type="nucleotide sequence ID" value="NZ_LHQS01000002.1"/>
</dbReference>
<dbReference type="AlphaFoldDB" id="A0A498H2H2"/>
<dbReference type="PROSITE" id="PS50853">
    <property type="entry name" value="FN3"/>
    <property type="match status" value="1"/>
</dbReference>
<evidence type="ECO:0000313" key="4">
    <source>
        <dbReference type="Proteomes" id="UP000290932"/>
    </source>
</evidence>
<evidence type="ECO:0000256" key="1">
    <source>
        <dbReference type="SAM" id="MobiDB-lite"/>
    </source>
</evidence>
<proteinExistence type="predicted"/>
<name>A0A498H2H2_9EURY</name>
<feature type="domain" description="Fibronectin type-III" evidence="2">
    <location>
        <begin position="85"/>
        <end position="178"/>
    </location>
</feature>
<evidence type="ECO:0000313" key="3">
    <source>
        <dbReference type="EMBL" id="RXE56156.1"/>
    </source>
</evidence>
<evidence type="ECO:0000259" key="2">
    <source>
        <dbReference type="PROSITE" id="PS50853"/>
    </source>
</evidence>